<dbReference type="InterPro" id="IPR036312">
    <property type="entry name" value="Bifun_inhib/LTP/seed_sf"/>
</dbReference>
<feature type="compositionally biased region" description="Basic residues" evidence="1">
    <location>
        <begin position="123"/>
        <end position="132"/>
    </location>
</feature>
<proteinExistence type="predicted"/>
<evidence type="ECO:0000256" key="2">
    <source>
        <dbReference type="SAM" id="SignalP"/>
    </source>
</evidence>
<organism evidence="3 4">
    <name type="scientific">Panicum miliaceum</name>
    <name type="common">Proso millet</name>
    <name type="synonym">Broomcorn millet</name>
    <dbReference type="NCBI Taxonomy" id="4540"/>
    <lineage>
        <taxon>Eukaryota</taxon>
        <taxon>Viridiplantae</taxon>
        <taxon>Streptophyta</taxon>
        <taxon>Embryophyta</taxon>
        <taxon>Tracheophyta</taxon>
        <taxon>Spermatophyta</taxon>
        <taxon>Magnoliopsida</taxon>
        <taxon>Liliopsida</taxon>
        <taxon>Poales</taxon>
        <taxon>Poaceae</taxon>
        <taxon>PACMAD clade</taxon>
        <taxon>Panicoideae</taxon>
        <taxon>Panicodae</taxon>
        <taxon>Paniceae</taxon>
        <taxon>Panicinae</taxon>
        <taxon>Panicum</taxon>
        <taxon>Panicum sect. Panicum</taxon>
    </lineage>
</organism>
<evidence type="ECO:0008006" key="5">
    <source>
        <dbReference type="Google" id="ProtNLM"/>
    </source>
</evidence>
<name>A0A3L6T682_PANMI</name>
<dbReference type="PANTHER" id="PTHR34481">
    <property type="entry name" value="TRYPSIN/FACTOR XIIA INHIBITOR-RELATED"/>
    <property type="match status" value="1"/>
</dbReference>
<protein>
    <recommendedName>
        <fullName evidence="5">Bifunctional inhibitor/plant lipid transfer protein/seed storage helical domain-containing protein</fullName>
    </recommendedName>
</protein>
<evidence type="ECO:0000313" key="3">
    <source>
        <dbReference type="EMBL" id="RLN32973.1"/>
    </source>
</evidence>
<accession>A0A3L6T682</accession>
<evidence type="ECO:0000256" key="1">
    <source>
        <dbReference type="SAM" id="MobiDB-lite"/>
    </source>
</evidence>
<dbReference type="PANTHER" id="PTHR34481:SF13">
    <property type="entry name" value="TRYPSIN_FACTOR XIIA INHIBITOR"/>
    <property type="match status" value="1"/>
</dbReference>
<dbReference type="STRING" id="4540.A0A3L6T682"/>
<dbReference type="Gene3D" id="1.10.110.10">
    <property type="entry name" value="Plant lipid-transfer and hydrophobic proteins"/>
    <property type="match status" value="1"/>
</dbReference>
<keyword evidence="4" id="KW-1185">Reference proteome</keyword>
<reference evidence="4" key="1">
    <citation type="journal article" date="2019" name="Nat. Commun.">
        <title>The genome of broomcorn millet.</title>
        <authorList>
            <person name="Zou C."/>
            <person name="Miki D."/>
            <person name="Li D."/>
            <person name="Tang Q."/>
            <person name="Xiao L."/>
            <person name="Rajput S."/>
            <person name="Deng P."/>
            <person name="Jia W."/>
            <person name="Huang R."/>
            <person name="Zhang M."/>
            <person name="Sun Y."/>
            <person name="Hu J."/>
            <person name="Fu X."/>
            <person name="Schnable P.S."/>
            <person name="Li F."/>
            <person name="Zhang H."/>
            <person name="Feng B."/>
            <person name="Zhu X."/>
            <person name="Liu R."/>
            <person name="Schnable J.C."/>
            <person name="Zhu J.-K."/>
            <person name="Zhang H."/>
        </authorList>
    </citation>
    <scope>NUCLEOTIDE SEQUENCE [LARGE SCALE GENOMIC DNA]</scope>
</reference>
<sequence length="153" mass="17044">MASTSTSRRLLSAAALLAVVLLAGAAADATTTTSIVPLSYCASGQAIPRSPVPGCRWYIVSRICGDMMVLMYPPAVFRELCCQQLWAVPAETCWGRHFRDRSRRHPKAVKTHARSRPPEGPRRPSKHRHLKARREETAGSFYERCQKVRSRPG</sequence>
<keyword evidence="2" id="KW-0732">Signal</keyword>
<feature type="compositionally biased region" description="Basic residues" evidence="1">
    <location>
        <begin position="103"/>
        <end position="115"/>
    </location>
</feature>
<feature type="signal peptide" evidence="2">
    <location>
        <begin position="1"/>
        <end position="27"/>
    </location>
</feature>
<comment type="caution">
    <text evidence="3">The sequence shown here is derived from an EMBL/GenBank/DDBJ whole genome shotgun (WGS) entry which is preliminary data.</text>
</comment>
<dbReference type="EMBL" id="PQIB02000002">
    <property type="protein sequence ID" value="RLN32973.1"/>
    <property type="molecule type" value="Genomic_DNA"/>
</dbReference>
<feature type="chain" id="PRO_5018009417" description="Bifunctional inhibitor/plant lipid transfer protein/seed storage helical domain-containing protein" evidence="2">
    <location>
        <begin position="28"/>
        <end position="153"/>
    </location>
</feature>
<dbReference type="Proteomes" id="UP000275267">
    <property type="component" value="Unassembled WGS sequence"/>
</dbReference>
<evidence type="ECO:0000313" key="4">
    <source>
        <dbReference type="Proteomes" id="UP000275267"/>
    </source>
</evidence>
<feature type="region of interest" description="Disordered" evidence="1">
    <location>
        <begin position="103"/>
        <end position="140"/>
    </location>
</feature>
<dbReference type="SUPFAM" id="SSF47699">
    <property type="entry name" value="Bifunctional inhibitor/lipid-transfer protein/seed storage 2S albumin"/>
    <property type="match status" value="1"/>
</dbReference>
<gene>
    <name evidence="3" type="ORF">C2845_PM03G25000</name>
</gene>
<dbReference type="AlphaFoldDB" id="A0A3L6T682"/>